<dbReference type="SUPFAM" id="SSF50630">
    <property type="entry name" value="Acid proteases"/>
    <property type="match status" value="1"/>
</dbReference>
<evidence type="ECO:0000256" key="1">
    <source>
        <dbReference type="SAM" id="MobiDB-lite"/>
    </source>
</evidence>
<gene>
    <name evidence="3" type="ORF">HNR46_000304</name>
</gene>
<reference evidence="3 4" key="1">
    <citation type="submission" date="2020-08" db="EMBL/GenBank/DDBJ databases">
        <title>Genomic Encyclopedia of Type Strains, Phase IV (KMG-IV): sequencing the most valuable type-strain genomes for metagenomic binning, comparative biology and taxonomic classification.</title>
        <authorList>
            <person name="Goeker M."/>
        </authorList>
    </citation>
    <scope>NUCLEOTIDE SEQUENCE [LARGE SCALE GENOMIC DNA]</scope>
    <source>
        <strain evidence="3 4">YC6886</strain>
    </source>
</reference>
<dbReference type="Proteomes" id="UP000557717">
    <property type="component" value="Unassembled WGS sequence"/>
</dbReference>
<dbReference type="PANTHER" id="PTHR38037:SF2">
    <property type="entry name" value="ATP-DEPENDENT ZINC PROTEASE DOMAIN-CONTAINING PROTEIN-RELATED"/>
    <property type="match status" value="1"/>
</dbReference>
<evidence type="ECO:0000313" key="4">
    <source>
        <dbReference type="Proteomes" id="UP000557717"/>
    </source>
</evidence>
<dbReference type="InterPro" id="IPR021109">
    <property type="entry name" value="Peptidase_aspartic_dom_sf"/>
</dbReference>
<evidence type="ECO:0000259" key="2">
    <source>
        <dbReference type="Pfam" id="PF05618"/>
    </source>
</evidence>
<organism evidence="3 4">
    <name type="scientific">Haloferula luteola</name>
    <dbReference type="NCBI Taxonomy" id="595692"/>
    <lineage>
        <taxon>Bacteria</taxon>
        <taxon>Pseudomonadati</taxon>
        <taxon>Verrucomicrobiota</taxon>
        <taxon>Verrucomicrobiia</taxon>
        <taxon>Verrucomicrobiales</taxon>
        <taxon>Verrucomicrobiaceae</taxon>
        <taxon>Haloferula</taxon>
    </lineage>
</organism>
<accession>A0A840UYK4</accession>
<dbReference type="PANTHER" id="PTHR38037">
    <property type="entry name" value="ZN_PROTEASE DOMAIN-CONTAINING PROTEIN"/>
    <property type="match status" value="1"/>
</dbReference>
<evidence type="ECO:0000313" key="3">
    <source>
        <dbReference type="EMBL" id="MBB5350083.1"/>
    </source>
</evidence>
<feature type="compositionally biased region" description="Basic and acidic residues" evidence="1">
    <location>
        <begin position="32"/>
        <end position="58"/>
    </location>
</feature>
<keyword evidence="4" id="KW-1185">Reference proteome</keyword>
<dbReference type="AlphaFoldDB" id="A0A840UYK4"/>
<proteinExistence type="predicted"/>
<name>A0A840UYK4_9BACT</name>
<dbReference type="InterPro" id="IPR008503">
    <property type="entry name" value="Asp_endopeptidase"/>
</dbReference>
<dbReference type="Pfam" id="PF05618">
    <property type="entry name" value="Zn_protease"/>
    <property type="match status" value="1"/>
</dbReference>
<feature type="domain" description="Retropepsin-like aspartic endopeptidase" evidence="2">
    <location>
        <begin position="87"/>
        <end position="225"/>
    </location>
</feature>
<protein>
    <recommendedName>
        <fullName evidence="2">Retropepsin-like aspartic endopeptidase domain-containing protein</fullName>
    </recommendedName>
</protein>
<dbReference type="Gene3D" id="2.40.70.10">
    <property type="entry name" value="Acid Proteases"/>
    <property type="match status" value="1"/>
</dbReference>
<dbReference type="RefSeq" id="WP_184015106.1">
    <property type="nucleotide sequence ID" value="NZ_JACHFD010000001.1"/>
</dbReference>
<feature type="region of interest" description="Disordered" evidence="1">
    <location>
        <begin position="17"/>
        <end position="61"/>
    </location>
</feature>
<dbReference type="EMBL" id="JACHFD010000001">
    <property type="protein sequence ID" value="MBB5350083.1"/>
    <property type="molecule type" value="Genomic_DNA"/>
</dbReference>
<sequence>MACLVFLGKGGGLWAAEEKAENEPTPAAEVAEEPKKSEAKEGENKDAVDTEPAAKADEEVVIDLEEEENREVEAAVARPVNGDPVQVYGWKEWVVLENENESEKFPAKLDTGALTSSIHCEEKHLFERDGRKWVRFIVTNPQNKDSKRMQMEAPLVRIAHIKEPAGESEARETVLLRFKIGERSLKAEFTLNNRSNMLSPVLIGRKTIKELGWVDPSRAYLADKKVLR</sequence>
<comment type="caution">
    <text evidence="3">The sequence shown here is derived from an EMBL/GenBank/DDBJ whole genome shotgun (WGS) entry which is preliminary data.</text>
</comment>